<feature type="transmembrane region" description="Helical" evidence="1">
    <location>
        <begin position="164"/>
        <end position="184"/>
    </location>
</feature>
<comment type="caution">
    <text evidence="2">The sequence shown here is derived from an EMBL/GenBank/DDBJ whole genome shotgun (WGS) entry which is preliminary data.</text>
</comment>
<accession>A0A4R9G7P4</accession>
<feature type="transmembrane region" description="Helical" evidence="1">
    <location>
        <begin position="237"/>
        <end position="259"/>
    </location>
</feature>
<keyword evidence="1" id="KW-0812">Transmembrane</keyword>
<reference evidence="2" key="1">
    <citation type="journal article" date="2019" name="PLoS Negl. Trop. Dis.">
        <title>Revisiting the worldwide diversity of Leptospira species in the environment.</title>
        <authorList>
            <person name="Vincent A.T."/>
            <person name="Schiettekatte O."/>
            <person name="Bourhy P."/>
            <person name="Veyrier F.J."/>
            <person name="Picardeau M."/>
        </authorList>
    </citation>
    <scope>NUCLEOTIDE SEQUENCE [LARGE SCALE GENOMIC DNA]</scope>
    <source>
        <strain evidence="2">SSS9</strain>
    </source>
</reference>
<feature type="transmembrane region" description="Helical" evidence="1">
    <location>
        <begin position="88"/>
        <end position="108"/>
    </location>
</feature>
<protein>
    <submittedName>
        <fullName evidence="2">Uncharacterized protein</fullName>
    </submittedName>
</protein>
<evidence type="ECO:0000313" key="2">
    <source>
        <dbReference type="EMBL" id="TGK07050.1"/>
    </source>
</evidence>
<dbReference type="RefSeq" id="WP_135584512.1">
    <property type="nucleotide sequence ID" value="NZ_RQEP01000005.1"/>
</dbReference>
<feature type="transmembrane region" description="Helical" evidence="1">
    <location>
        <begin position="210"/>
        <end position="230"/>
    </location>
</feature>
<proteinExistence type="predicted"/>
<name>A0A4R9G7P4_9LEPT</name>
<feature type="transmembrane region" description="Helical" evidence="1">
    <location>
        <begin position="123"/>
        <end position="143"/>
    </location>
</feature>
<evidence type="ECO:0000256" key="1">
    <source>
        <dbReference type="SAM" id="Phobius"/>
    </source>
</evidence>
<dbReference type="EMBL" id="RQEP01000005">
    <property type="protein sequence ID" value="TGK07050.1"/>
    <property type="molecule type" value="Genomic_DNA"/>
</dbReference>
<keyword evidence="1" id="KW-0472">Membrane</keyword>
<dbReference type="AlphaFoldDB" id="A0A4R9G7P4"/>
<gene>
    <name evidence="2" type="ORF">EHO59_02755</name>
</gene>
<keyword evidence="3" id="KW-1185">Reference proteome</keyword>
<feature type="transmembrane region" description="Helical" evidence="1">
    <location>
        <begin position="21"/>
        <end position="40"/>
    </location>
</feature>
<organism evidence="2 3">
    <name type="scientific">Leptospira semungkisensis</name>
    <dbReference type="NCBI Taxonomy" id="2484985"/>
    <lineage>
        <taxon>Bacteria</taxon>
        <taxon>Pseudomonadati</taxon>
        <taxon>Spirochaetota</taxon>
        <taxon>Spirochaetia</taxon>
        <taxon>Leptospirales</taxon>
        <taxon>Leptospiraceae</taxon>
        <taxon>Leptospira</taxon>
    </lineage>
</organism>
<evidence type="ECO:0000313" key="3">
    <source>
        <dbReference type="Proteomes" id="UP000297453"/>
    </source>
</evidence>
<keyword evidence="1" id="KW-1133">Transmembrane helix</keyword>
<sequence>MQVSNTLSESRFFSHLRKNQAATFYTGLLSLVAIPVYLLLSELDPRTLLGLNVWIKPMKFAVSIWIFLWTMSWYLEELREFPSFVGKLEKYFVVSLMVELVLITLQAARGVTSHFNQSSALDGAIYSIMGLFIFPMIPVAILMDRKFKLLSSEIDERMLVGIRFSLWIFAIASIFGIVMSSRLAHSVGVPDGGPGLPFVNWSRNGGDIRIAHFAGIHALQILPIFGFISIKQNWGRIPMFAVSIGYSLLVAAVFINAMLGRPLY</sequence>
<feature type="transmembrane region" description="Helical" evidence="1">
    <location>
        <begin position="60"/>
        <end position="76"/>
    </location>
</feature>
<dbReference type="Proteomes" id="UP000297453">
    <property type="component" value="Unassembled WGS sequence"/>
</dbReference>
<dbReference type="OrthoDB" id="343560at2"/>